<dbReference type="Gene3D" id="2.60.40.10">
    <property type="entry name" value="Immunoglobulins"/>
    <property type="match status" value="1"/>
</dbReference>
<feature type="domain" description="Galactose oxidase-like Early set" evidence="4">
    <location>
        <begin position="510"/>
        <end position="611"/>
    </location>
</feature>
<dbReference type="OrthoDB" id="2019572at2759"/>
<sequence>MATLLKSLFLFSLLVIFASAQYPTLPGFDGEDTKDDGIDTVVNGIDAIINSGRAAANAIKLNPFFEEENPVDDATPVLPSDDGKKPDFKTNYLGDWKIDNPDAGVSSMQMQLLPNNKAIMYDNTNLGPSNIQLQPPGNCRPFPKKPNELDCWAHAVEYDIVTAQVRTLKLLTDSWCSSGGLMVDGSLLSSGGFDDGAKAVRLLSPCEDCDWKENPKGLVSERWYATQEKLEDGSFIVLGGRRGFSFEIVQNSLEFPKKQVELPFLQATTDPYENNLYPFTHLVPDGNVFILANNRSIILDPKSGKVIRELPVLPGGSRNYPSSGMSALLPLRIPVGKDRKHQVLEAEVLVCGGAKSEANEAAEKQGLFLPALQDCGRITVTDPNAEWEIEEMPSRRVMGDMLLLPTAQVIMLNGAENGVAGWNFADTPNLAPVIYNPKKNVGERFKTLKPSQIPRMYHSSSAVLPDGKVLVAGSNTNPRYNLTNLATYKTELRVEKFSPPYLDHHLDRHRPQIVEDTSDKQLGYGQQFKVEIQLEAARVKAPDLKVTMLAPPFTTHGYSQNQRLLVLEPISLVNGQLTMVAPPSGKVAPPGYYILYVVHRGVPSRGMWVQIQ</sequence>
<dbReference type="PANTHER" id="PTHR32208">
    <property type="entry name" value="SECRETED PROTEIN-RELATED"/>
    <property type="match status" value="1"/>
</dbReference>
<feature type="domain" description="Glyoxal oxidase N-terminal" evidence="3">
    <location>
        <begin position="108"/>
        <end position="501"/>
    </location>
</feature>
<evidence type="ECO:0000259" key="4">
    <source>
        <dbReference type="Pfam" id="PF09118"/>
    </source>
</evidence>
<feature type="chain" id="PRO_5029610514" evidence="2">
    <location>
        <begin position="21"/>
        <end position="612"/>
    </location>
</feature>
<dbReference type="EMBL" id="BJWL01000363">
    <property type="protein sequence ID" value="GFS41044.1"/>
    <property type="molecule type" value="Genomic_DNA"/>
</dbReference>
<evidence type="ECO:0000313" key="5">
    <source>
        <dbReference type="EMBL" id="GFS41044.1"/>
    </source>
</evidence>
<name>A0A7J0DRV2_9ERIC</name>
<organism evidence="5 6">
    <name type="scientific">Actinidia rufa</name>
    <dbReference type="NCBI Taxonomy" id="165716"/>
    <lineage>
        <taxon>Eukaryota</taxon>
        <taxon>Viridiplantae</taxon>
        <taxon>Streptophyta</taxon>
        <taxon>Embryophyta</taxon>
        <taxon>Tracheophyta</taxon>
        <taxon>Spermatophyta</taxon>
        <taxon>Magnoliopsida</taxon>
        <taxon>eudicotyledons</taxon>
        <taxon>Gunneridae</taxon>
        <taxon>Pentapetalae</taxon>
        <taxon>asterids</taxon>
        <taxon>Ericales</taxon>
        <taxon>Actinidiaceae</taxon>
        <taxon>Actinidia</taxon>
    </lineage>
</organism>
<dbReference type="InterPro" id="IPR009880">
    <property type="entry name" value="Glyoxal_oxidase_N"/>
</dbReference>
<dbReference type="AlphaFoldDB" id="A0A7J0DRV2"/>
<proteinExistence type="predicted"/>
<dbReference type="SUPFAM" id="SSF50965">
    <property type="entry name" value="Galactose oxidase, central domain"/>
    <property type="match status" value="1"/>
</dbReference>
<dbReference type="InterPro" id="IPR011043">
    <property type="entry name" value="Gal_Oxase/kelch_b-propeller"/>
</dbReference>
<evidence type="ECO:0000256" key="1">
    <source>
        <dbReference type="ARBA" id="ARBA00022729"/>
    </source>
</evidence>
<keyword evidence="1 2" id="KW-0732">Signal</keyword>
<accession>A0A7J0DRV2</accession>
<dbReference type="Pfam" id="PF09118">
    <property type="entry name" value="GO-like_E_set"/>
    <property type="match status" value="1"/>
</dbReference>
<dbReference type="SUPFAM" id="SSF81296">
    <property type="entry name" value="E set domains"/>
    <property type="match status" value="1"/>
</dbReference>
<dbReference type="InterPro" id="IPR014756">
    <property type="entry name" value="Ig_E-set"/>
</dbReference>
<dbReference type="PANTHER" id="PTHR32208:SF93">
    <property type="entry name" value="ALDEHYDE OXIDASE GLOX1"/>
    <property type="match status" value="1"/>
</dbReference>
<dbReference type="InterPro" id="IPR015202">
    <property type="entry name" value="GO-like_E_set"/>
</dbReference>
<comment type="caution">
    <text evidence="5">The sequence shown here is derived from an EMBL/GenBank/DDBJ whole genome shotgun (WGS) entry which is preliminary data.</text>
</comment>
<protein>
    <submittedName>
        <fullName evidence="5">Glyoxal oxidase-related protein</fullName>
    </submittedName>
</protein>
<dbReference type="Proteomes" id="UP000585474">
    <property type="component" value="Unassembled WGS sequence"/>
</dbReference>
<dbReference type="InterPro" id="IPR037293">
    <property type="entry name" value="Gal_Oxidase_central_sf"/>
</dbReference>
<dbReference type="Pfam" id="PF07250">
    <property type="entry name" value="Glyoxal_oxid_N"/>
    <property type="match status" value="1"/>
</dbReference>
<evidence type="ECO:0000313" key="6">
    <source>
        <dbReference type="Proteomes" id="UP000585474"/>
    </source>
</evidence>
<keyword evidence="6" id="KW-1185">Reference proteome</keyword>
<dbReference type="Gene3D" id="2.130.10.80">
    <property type="entry name" value="Galactose oxidase/kelch, beta-propeller"/>
    <property type="match status" value="1"/>
</dbReference>
<gene>
    <name evidence="5" type="ORF">Acr_00g0071870</name>
</gene>
<dbReference type="CDD" id="cd02851">
    <property type="entry name" value="E_set_GO_C"/>
    <property type="match status" value="1"/>
</dbReference>
<evidence type="ECO:0000259" key="3">
    <source>
        <dbReference type="Pfam" id="PF07250"/>
    </source>
</evidence>
<reference evidence="6" key="1">
    <citation type="submission" date="2019-07" db="EMBL/GenBank/DDBJ databases">
        <title>De Novo Assembly of kiwifruit Actinidia rufa.</title>
        <authorList>
            <person name="Sugita-Konishi S."/>
            <person name="Sato K."/>
            <person name="Mori E."/>
            <person name="Abe Y."/>
            <person name="Kisaki G."/>
            <person name="Hamano K."/>
            <person name="Suezawa K."/>
            <person name="Otani M."/>
            <person name="Fukuda T."/>
            <person name="Manabe T."/>
            <person name="Gomi K."/>
            <person name="Tabuchi M."/>
            <person name="Akimitsu K."/>
            <person name="Kataoka I."/>
        </authorList>
    </citation>
    <scope>NUCLEOTIDE SEQUENCE [LARGE SCALE GENOMIC DNA]</scope>
    <source>
        <strain evidence="6">cv. Fuchu</strain>
    </source>
</reference>
<evidence type="ECO:0000256" key="2">
    <source>
        <dbReference type="SAM" id="SignalP"/>
    </source>
</evidence>
<dbReference type="InterPro" id="IPR013783">
    <property type="entry name" value="Ig-like_fold"/>
</dbReference>
<feature type="signal peptide" evidence="2">
    <location>
        <begin position="1"/>
        <end position="20"/>
    </location>
</feature>